<dbReference type="PROSITE" id="PS50048">
    <property type="entry name" value="ZN2_CY6_FUNGAL_2"/>
    <property type="match status" value="1"/>
</dbReference>
<dbReference type="AlphaFoldDB" id="A0A0D2C0D2"/>
<feature type="region of interest" description="Disordered" evidence="6">
    <location>
        <begin position="1"/>
        <end position="40"/>
    </location>
</feature>
<dbReference type="CDD" id="cd00067">
    <property type="entry name" value="GAL4"/>
    <property type="match status" value="1"/>
</dbReference>
<keyword evidence="9" id="KW-1185">Reference proteome</keyword>
<dbReference type="CDD" id="cd12148">
    <property type="entry name" value="fungal_TF_MHR"/>
    <property type="match status" value="1"/>
</dbReference>
<feature type="domain" description="Zn(2)-C6 fungal-type" evidence="7">
    <location>
        <begin position="46"/>
        <end position="75"/>
    </location>
</feature>
<dbReference type="InterPro" id="IPR007219">
    <property type="entry name" value="XnlR_reg_dom"/>
</dbReference>
<dbReference type="PANTHER" id="PTHR47654:SF5">
    <property type="entry name" value="TRANSCRIPTION FACTOR DOMAIN-CONTAINING PROTEIN"/>
    <property type="match status" value="1"/>
</dbReference>
<dbReference type="EMBL" id="KN847335">
    <property type="protein sequence ID" value="KIW43167.1"/>
    <property type="molecule type" value="Genomic_DNA"/>
</dbReference>
<dbReference type="HOGENOM" id="CLU_011910_2_0_1"/>
<dbReference type="PROSITE" id="PS00463">
    <property type="entry name" value="ZN2_CY6_FUNGAL_1"/>
    <property type="match status" value="1"/>
</dbReference>
<evidence type="ECO:0000313" key="9">
    <source>
        <dbReference type="Proteomes" id="UP000053342"/>
    </source>
</evidence>
<evidence type="ECO:0000256" key="5">
    <source>
        <dbReference type="ARBA" id="ARBA00023242"/>
    </source>
</evidence>
<dbReference type="SMART" id="SM00906">
    <property type="entry name" value="Fungal_trans"/>
    <property type="match status" value="1"/>
</dbReference>
<organism evidence="8 9">
    <name type="scientific">Exophiala oligosperma</name>
    <dbReference type="NCBI Taxonomy" id="215243"/>
    <lineage>
        <taxon>Eukaryota</taxon>
        <taxon>Fungi</taxon>
        <taxon>Dikarya</taxon>
        <taxon>Ascomycota</taxon>
        <taxon>Pezizomycotina</taxon>
        <taxon>Eurotiomycetes</taxon>
        <taxon>Chaetothyriomycetidae</taxon>
        <taxon>Chaetothyriales</taxon>
        <taxon>Herpotrichiellaceae</taxon>
        <taxon>Exophiala</taxon>
    </lineage>
</organism>
<dbReference type="Pfam" id="PF04082">
    <property type="entry name" value="Fungal_trans"/>
    <property type="match status" value="1"/>
</dbReference>
<dbReference type="PANTHER" id="PTHR47654">
    <property type="entry name" value="ZN(II)2CYS6 TRANSCRIPTION FACTOR (EUROFUNG)-RELATED"/>
    <property type="match status" value="1"/>
</dbReference>
<evidence type="ECO:0000256" key="6">
    <source>
        <dbReference type="SAM" id="MobiDB-lite"/>
    </source>
</evidence>
<evidence type="ECO:0000256" key="1">
    <source>
        <dbReference type="ARBA" id="ARBA00022723"/>
    </source>
</evidence>
<dbReference type="GO" id="GO:0006351">
    <property type="term" value="P:DNA-templated transcription"/>
    <property type="evidence" value="ECO:0007669"/>
    <property type="project" value="InterPro"/>
</dbReference>
<dbReference type="GO" id="GO:0008270">
    <property type="term" value="F:zinc ion binding"/>
    <property type="evidence" value="ECO:0007669"/>
    <property type="project" value="InterPro"/>
</dbReference>
<dbReference type="GeneID" id="27356376"/>
<dbReference type="GO" id="GO:0003677">
    <property type="term" value="F:DNA binding"/>
    <property type="evidence" value="ECO:0007669"/>
    <property type="project" value="UniProtKB-KW"/>
</dbReference>
<dbReference type="Pfam" id="PF00172">
    <property type="entry name" value="Zn_clus"/>
    <property type="match status" value="1"/>
</dbReference>
<dbReference type="SMART" id="SM00066">
    <property type="entry name" value="GAL4"/>
    <property type="match status" value="1"/>
</dbReference>
<dbReference type="OrthoDB" id="5296287at2759"/>
<dbReference type="Gene3D" id="4.10.240.10">
    <property type="entry name" value="Zn(2)-C6 fungal-type DNA-binding domain"/>
    <property type="match status" value="1"/>
</dbReference>
<dbReference type="VEuPathDB" id="FungiDB:PV06_04302"/>
<dbReference type="Proteomes" id="UP000053342">
    <property type="component" value="Unassembled WGS sequence"/>
</dbReference>
<keyword evidence="2" id="KW-0805">Transcription regulation</keyword>
<evidence type="ECO:0000256" key="3">
    <source>
        <dbReference type="ARBA" id="ARBA00023125"/>
    </source>
</evidence>
<dbReference type="InterPro" id="IPR036864">
    <property type="entry name" value="Zn2-C6_fun-type_DNA-bd_sf"/>
</dbReference>
<dbReference type="GO" id="GO:0000981">
    <property type="term" value="F:DNA-binding transcription factor activity, RNA polymerase II-specific"/>
    <property type="evidence" value="ECO:0007669"/>
    <property type="project" value="InterPro"/>
</dbReference>
<protein>
    <recommendedName>
        <fullName evidence="7">Zn(2)-C6 fungal-type domain-containing protein</fullName>
    </recommendedName>
</protein>
<dbReference type="SUPFAM" id="SSF57701">
    <property type="entry name" value="Zn2/Cys6 DNA-binding domain"/>
    <property type="match status" value="1"/>
</dbReference>
<evidence type="ECO:0000259" key="7">
    <source>
        <dbReference type="PROSITE" id="PS50048"/>
    </source>
</evidence>
<sequence>MSATPVRHLSSRPVLAKGETTRGEPIRLGQPRRSGSSVNRARTSHACDRCRIMRTKCSGGDRCTKCVKDNAWCVYGDRKRERNKKDLAESLDRIDQLKSGSQVLLTALRSLAAGDDFNAARHSDIVDLLSKYEQEPWDSSHDSSSQSNTMPVLGAHPPAVRKGYHGADEGSVSGERTAASSVGSPGKQGELAQAVDLDGGSGASGFIGKMSEMSWVRRAFEVNSLQERHNADLPEISMGVVDHRLTTAKDFCFYMDDVDVLACDEDLVDPYEWPPGESALLLAEAYFHSMQGTFPFVVRETFLHTMLSYPRQRNMPTWAQRRWLALANLVWAIGSKYLYITKLDQSSPTESHLIYYARARALGLDHRVVFDHPDIERVQGIGVLSFYLLINGSITRAWNTLGHATRHATALGLHLRVSDPDLGGLERARRARTWYSLYCLEILIAEITGRPKSIFLPDVTTPVDLFSEDLEAIYSTQEDNYMTADESRTVWLDFLRARREISQAMTGGMVPWTSFPYLGHGVSHLYFPHRVYLCRLSDKIATQLYSGTSEDSWSQVQRKIGELQTDLRHWAESLPDELNLQSETTAVSDPRARIELAMYYHSVQMILHRPCLCEITIENQSLASQEFNRSSARACVHAAMSLLAIIPDNPSAHEAYQLLPWWSLLHYVAQATAVLLLEMAHGCQHFRAEVPEVVTYLRKAMAYIWCMTQGSPSAFRAWRMFRKLLSGIQEKAGRYDAIDIPENAPRPTSWTHEHEAAVMKTIYASERDQEP</sequence>
<accession>A0A0D2C0D2</accession>
<reference evidence="8 9" key="1">
    <citation type="submission" date="2015-01" db="EMBL/GenBank/DDBJ databases">
        <title>The Genome Sequence of Exophiala oligosperma CBS72588.</title>
        <authorList>
            <consortium name="The Broad Institute Genomics Platform"/>
            <person name="Cuomo C."/>
            <person name="de Hoog S."/>
            <person name="Gorbushina A."/>
            <person name="Stielow B."/>
            <person name="Teixiera M."/>
            <person name="Abouelleil A."/>
            <person name="Chapman S.B."/>
            <person name="Priest M."/>
            <person name="Young S.K."/>
            <person name="Wortman J."/>
            <person name="Nusbaum C."/>
            <person name="Birren B."/>
        </authorList>
    </citation>
    <scope>NUCLEOTIDE SEQUENCE [LARGE SCALE GENOMIC DNA]</scope>
    <source>
        <strain evidence="8 9">CBS 72588</strain>
    </source>
</reference>
<dbReference type="RefSeq" id="XP_016263383.1">
    <property type="nucleotide sequence ID" value="XM_016405177.1"/>
</dbReference>
<feature type="region of interest" description="Disordered" evidence="6">
    <location>
        <begin position="136"/>
        <end position="188"/>
    </location>
</feature>
<evidence type="ECO:0000256" key="2">
    <source>
        <dbReference type="ARBA" id="ARBA00023015"/>
    </source>
</evidence>
<evidence type="ECO:0000256" key="4">
    <source>
        <dbReference type="ARBA" id="ARBA00023163"/>
    </source>
</evidence>
<dbReference type="InterPro" id="IPR001138">
    <property type="entry name" value="Zn2Cys6_DnaBD"/>
</dbReference>
<evidence type="ECO:0000313" key="8">
    <source>
        <dbReference type="EMBL" id="KIW43167.1"/>
    </source>
</evidence>
<dbReference type="InterPro" id="IPR053230">
    <property type="entry name" value="Trans_reg_galc"/>
</dbReference>
<keyword evidence="3" id="KW-0238">DNA-binding</keyword>
<gene>
    <name evidence="8" type="ORF">PV06_04302</name>
</gene>
<keyword evidence="4" id="KW-0804">Transcription</keyword>
<keyword evidence="1" id="KW-0479">Metal-binding</keyword>
<name>A0A0D2C0D2_9EURO</name>
<proteinExistence type="predicted"/>
<keyword evidence="5" id="KW-0539">Nucleus</keyword>